<dbReference type="Gene3D" id="3.40.50.720">
    <property type="entry name" value="NAD(P)-binding Rossmann-like Domain"/>
    <property type="match status" value="1"/>
</dbReference>
<name>A0A0C5BF50_9MICO</name>
<evidence type="ECO:0000313" key="3">
    <source>
        <dbReference type="Proteomes" id="UP000052979"/>
    </source>
</evidence>
<dbReference type="eggNOG" id="COG0451">
    <property type="taxonomic scope" value="Bacteria"/>
</dbReference>
<gene>
    <name evidence="2" type="ORF">VT73_05540</name>
</gene>
<accession>A0A0C5BF50</accession>
<dbReference type="Proteomes" id="UP000052979">
    <property type="component" value="Unassembled WGS sequence"/>
</dbReference>
<dbReference type="InterPro" id="IPR036291">
    <property type="entry name" value="NAD(P)-bd_dom_sf"/>
</dbReference>
<dbReference type="PATRIC" id="fig|145458.7.peg.69"/>
<evidence type="ECO:0000313" key="2">
    <source>
        <dbReference type="EMBL" id="KKM45634.1"/>
    </source>
</evidence>
<dbReference type="SUPFAM" id="SSF51735">
    <property type="entry name" value="NAD(P)-binding Rossmann-fold domains"/>
    <property type="match status" value="1"/>
</dbReference>
<reference evidence="2 3" key="1">
    <citation type="submission" date="2015-04" db="EMBL/GenBank/DDBJ databases">
        <title>Draft genome sequence of Rathayibacter toxicus strain FH-142 (AKA 70134 or CS 32), a Western Australian isolate.</title>
        <authorList>
            <consortium name="Consortium for Microbial Forensics and Genomics (microFORGE)"/>
            <person name="Knight B.M."/>
            <person name="Roberts D.P."/>
            <person name="Lin D."/>
            <person name="Hari K."/>
            <person name="Fletcher J."/>
            <person name="Melcher U."/>
            <person name="Blagden T."/>
            <person name="Luster D.G."/>
            <person name="Sechler A.J."/>
            <person name="Schneider W.L."/>
            <person name="Winegar R.A."/>
        </authorList>
    </citation>
    <scope>NUCLEOTIDE SEQUENCE [LARGE SCALE GENOMIC DNA]</scope>
    <source>
        <strain evidence="2 3">FH142</strain>
    </source>
</reference>
<protein>
    <submittedName>
        <fullName evidence="2">Uncharacterized protein</fullName>
    </submittedName>
</protein>
<dbReference type="STRING" id="145458.APU90_06165"/>
<dbReference type="EMBL" id="LBFI01000032">
    <property type="protein sequence ID" value="KKM45634.1"/>
    <property type="molecule type" value="Genomic_DNA"/>
</dbReference>
<organism evidence="2 3">
    <name type="scientific">Rathayibacter toxicus</name>
    <dbReference type="NCBI Taxonomy" id="145458"/>
    <lineage>
        <taxon>Bacteria</taxon>
        <taxon>Bacillati</taxon>
        <taxon>Actinomycetota</taxon>
        <taxon>Actinomycetes</taxon>
        <taxon>Micrococcales</taxon>
        <taxon>Microbacteriaceae</taxon>
        <taxon>Rathayibacter</taxon>
    </lineage>
</organism>
<dbReference type="KEGG" id="rtc:APU90_06165"/>
<keyword evidence="3" id="KW-1185">Reference proteome</keyword>
<proteinExistence type="predicted"/>
<sequence>MRIAVVGASGNLGTALLRRLQHEESVDGIVGISRRAPHRLRDVFAGMDAVVHLAWALQPSHSEPFQRWVRVSVVPNQSMLPYPEVGNVEIAVADVLVLFQRVCRGGFGEGKSRGGDRMYVRGGPGGYRSSLEGGASRLARMPDPHRQARVHIVGVAALDLDLLTRRRPRRRSQHGRRGSRRAARKELRSVQRLGKRTFFTPRLGGEWGAGFAWR</sequence>
<evidence type="ECO:0000256" key="1">
    <source>
        <dbReference type="SAM" id="MobiDB-lite"/>
    </source>
</evidence>
<feature type="region of interest" description="Disordered" evidence="1">
    <location>
        <begin position="166"/>
        <end position="186"/>
    </location>
</feature>
<feature type="compositionally biased region" description="Basic residues" evidence="1">
    <location>
        <begin position="166"/>
        <end position="183"/>
    </location>
</feature>
<dbReference type="KEGG" id="rtx:TI83_00315"/>
<comment type="caution">
    <text evidence="2">The sequence shown here is derived from an EMBL/GenBank/DDBJ whole genome shotgun (WGS) entry which is preliminary data.</text>
</comment>
<dbReference type="AlphaFoldDB" id="A0A0C5BF50"/>